<feature type="domain" description="Spore protein YkvP/CgeB glycosyl transferase-like" evidence="1">
    <location>
        <begin position="179"/>
        <end position="294"/>
    </location>
</feature>
<dbReference type="Pfam" id="PF13524">
    <property type="entry name" value="Glyco_trans_1_2"/>
    <property type="match status" value="1"/>
</dbReference>
<protein>
    <recommendedName>
        <fullName evidence="1">Spore protein YkvP/CgeB glycosyl transferase-like domain-containing protein</fullName>
    </recommendedName>
</protein>
<dbReference type="Proteomes" id="UP001317742">
    <property type="component" value="Chromosome"/>
</dbReference>
<evidence type="ECO:0000313" key="2">
    <source>
        <dbReference type="EMBL" id="BDQ37709.1"/>
    </source>
</evidence>
<reference evidence="2 3" key="1">
    <citation type="submission" date="2022-08" db="EMBL/GenBank/DDBJ databases">
        <title>Genome Sequence of the sulphate-reducing bacterium, Pseudodesulfovibrio sp. SYK.</title>
        <authorList>
            <person name="Kondo R."/>
            <person name="Kataoka T."/>
        </authorList>
    </citation>
    <scope>NUCLEOTIDE SEQUENCE [LARGE SCALE GENOMIC DNA]</scope>
    <source>
        <strain evidence="2 3">SYK</strain>
    </source>
</reference>
<proteinExistence type="predicted"/>
<sequence length="562" mass="62523">MTNVHKTVYTSVMAADIRTLCLIDGQLELEKAFIRAGLDVFAIHTPQNPFFDLPTALERAGKSPDLILQVERMASRTILTGLDQVDAPVMFWCIDPHLNAHWHSVYARLFDVVCSTQKAWIDKLSQCGAPDVRWLPWYGHQEPFVDWKEREHSLTFVGRVTDQRPTRKWMVEFLRDKTAGSPLTLREGLAFSEMMALYRASRIIPNESIFGEVNFRLFEGASCGCLVLGQDIGEQVELFEPGREIDTYSHVIELGEKLSKYQANPRLAGAMGRAAHARIKAEHLPDHRAVRILEFAADAGRNRVTGREADKWTALAACALAEAGLVDIAHADLLSRLASVSQDADVVSMALRVQAMAGVDSVLEQNVMALLTSPVPGDASKLNQTASMVALRLKNFDAAKAFWYRHLEAKGIELAPPESPKELLTLWAKDLARRGCVARQGFSFDMARHLPGSAAECLLTILEDEPNDLPTLRLLDSMLRPLPGLEQSRVGFLSILTLFKRDDWRLALEIGLANLASYRLDSGLEELRLGLSLATQQGQEAAFMRVLKNRDSSGLIIPLLNH</sequence>
<dbReference type="InterPro" id="IPR055259">
    <property type="entry name" value="YkvP/CgeB_Glyco_trans-like"/>
</dbReference>
<organism evidence="2 3">
    <name type="scientific">Pseudodesulfovibrio nedwellii</name>
    <dbReference type="NCBI Taxonomy" id="2973072"/>
    <lineage>
        <taxon>Bacteria</taxon>
        <taxon>Pseudomonadati</taxon>
        <taxon>Thermodesulfobacteriota</taxon>
        <taxon>Desulfovibrionia</taxon>
        <taxon>Desulfovibrionales</taxon>
        <taxon>Desulfovibrionaceae</taxon>
    </lineage>
</organism>
<accession>A0ABN6S427</accession>
<dbReference type="EMBL" id="AP026709">
    <property type="protein sequence ID" value="BDQ37709.1"/>
    <property type="molecule type" value="Genomic_DNA"/>
</dbReference>
<evidence type="ECO:0000259" key="1">
    <source>
        <dbReference type="Pfam" id="PF13524"/>
    </source>
</evidence>
<dbReference type="Gene3D" id="3.40.50.2000">
    <property type="entry name" value="Glycogen Phosphorylase B"/>
    <property type="match status" value="1"/>
</dbReference>
<dbReference type="SUPFAM" id="SSF53756">
    <property type="entry name" value="UDP-Glycosyltransferase/glycogen phosphorylase"/>
    <property type="match status" value="1"/>
</dbReference>
<name>A0ABN6S427_9BACT</name>
<evidence type="ECO:0000313" key="3">
    <source>
        <dbReference type="Proteomes" id="UP001317742"/>
    </source>
</evidence>
<gene>
    <name evidence="2" type="ORF">SYK_20690</name>
</gene>
<keyword evidence="3" id="KW-1185">Reference proteome</keyword>